<evidence type="ECO:0008006" key="4">
    <source>
        <dbReference type="Google" id="ProtNLM"/>
    </source>
</evidence>
<dbReference type="Proteomes" id="UP000178187">
    <property type="component" value="Unassembled WGS sequence"/>
</dbReference>
<reference evidence="2 3" key="1">
    <citation type="journal article" date="2016" name="Nat. Commun.">
        <title>Thousands of microbial genomes shed light on interconnected biogeochemical processes in an aquifer system.</title>
        <authorList>
            <person name="Anantharaman K."/>
            <person name="Brown C.T."/>
            <person name="Hug L.A."/>
            <person name="Sharon I."/>
            <person name="Castelle C.J."/>
            <person name="Probst A.J."/>
            <person name="Thomas B.C."/>
            <person name="Singh A."/>
            <person name="Wilkins M.J."/>
            <person name="Karaoz U."/>
            <person name="Brodie E.L."/>
            <person name="Williams K.H."/>
            <person name="Hubbard S.S."/>
            <person name="Banfield J.F."/>
        </authorList>
    </citation>
    <scope>NUCLEOTIDE SEQUENCE [LARGE SCALE GENOMIC DNA]</scope>
</reference>
<keyword evidence="1" id="KW-0472">Membrane</keyword>
<proteinExistence type="predicted"/>
<keyword evidence="1" id="KW-1133">Transmembrane helix</keyword>
<comment type="caution">
    <text evidence="2">The sequence shown here is derived from an EMBL/GenBank/DDBJ whole genome shotgun (WGS) entry which is preliminary data.</text>
</comment>
<feature type="transmembrane region" description="Helical" evidence="1">
    <location>
        <begin position="53"/>
        <end position="74"/>
    </location>
</feature>
<protein>
    <recommendedName>
        <fullName evidence="4">Alkaline shock response membrane anchor protein AmaP</fullName>
    </recommendedName>
</protein>
<evidence type="ECO:0000313" key="3">
    <source>
        <dbReference type="Proteomes" id="UP000178187"/>
    </source>
</evidence>
<evidence type="ECO:0000313" key="2">
    <source>
        <dbReference type="EMBL" id="OGW99421.1"/>
    </source>
</evidence>
<dbReference type="NCBIfam" id="NF033218">
    <property type="entry name" value="anchor_AmaP"/>
    <property type="match status" value="1"/>
</dbReference>
<evidence type="ECO:0000256" key="1">
    <source>
        <dbReference type="SAM" id="Phobius"/>
    </source>
</evidence>
<dbReference type="EMBL" id="MHFR01000007">
    <property type="protein sequence ID" value="OGW99421.1"/>
    <property type="molecule type" value="Genomic_DNA"/>
</dbReference>
<name>A0A1G1L2P6_9BACT</name>
<sequence length="189" mass="21170">MVMKVIHAFAYVFAIFAFLTFGSLMIIVSMHTLTMTDAILKVQDIYDSPWKTLQMGITGLVFMIVGIVFAKILIKQTRQSNDVILYGKWGHVNVSIRAINEVVRKGIRKFEAVQAMKVKTEAEVNQLRIKANISVLSGANLSELVHAIQAEISSKIQKMLGEEIEIIFNINVVKVIGESGKPEHVQKQK</sequence>
<accession>A0A1G1L2P6</accession>
<feature type="transmembrane region" description="Helical" evidence="1">
    <location>
        <begin position="9"/>
        <end position="33"/>
    </location>
</feature>
<organism evidence="2 3">
    <name type="scientific">Candidatus Danuiimicrobium aquiferis</name>
    <dbReference type="NCBI Taxonomy" id="1801832"/>
    <lineage>
        <taxon>Bacteria</taxon>
        <taxon>Pseudomonadati</taxon>
        <taxon>Candidatus Omnitrophota</taxon>
        <taxon>Candidatus Danuiimicrobium</taxon>
    </lineage>
</organism>
<dbReference type="AlphaFoldDB" id="A0A1G1L2P6"/>
<gene>
    <name evidence="2" type="ORF">A3G33_00815</name>
</gene>
<keyword evidence="1" id="KW-0812">Transmembrane</keyword>